<organism evidence="5 6">
    <name type="scientific">Roseomonas acroporae</name>
    <dbReference type="NCBI Taxonomy" id="2937791"/>
    <lineage>
        <taxon>Bacteria</taxon>
        <taxon>Pseudomonadati</taxon>
        <taxon>Pseudomonadota</taxon>
        <taxon>Alphaproteobacteria</taxon>
        <taxon>Acetobacterales</taxon>
        <taxon>Roseomonadaceae</taxon>
        <taxon>Roseomonas</taxon>
    </lineage>
</organism>
<proteinExistence type="inferred from homology"/>
<dbReference type="InterPro" id="IPR029044">
    <property type="entry name" value="Nucleotide-diphossugar_trans"/>
</dbReference>
<keyword evidence="3" id="KW-0808">Transferase</keyword>
<comment type="similarity">
    <text evidence="1">Belongs to the glycosyltransferase 2 family.</text>
</comment>
<reference evidence="5" key="1">
    <citation type="submission" date="2022-04" db="EMBL/GenBank/DDBJ databases">
        <title>Roseomonas acroporae sp. nov., isolated from coral Acropora digitifera.</title>
        <authorList>
            <person name="Sun H."/>
        </authorList>
    </citation>
    <scope>NUCLEOTIDE SEQUENCE</scope>
    <source>
        <strain evidence="5">NAR14</strain>
    </source>
</reference>
<dbReference type="GO" id="GO:0016757">
    <property type="term" value="F:glycosyltransferase activity"/>
    <property type="evidence" value="ECO:0007669"/>
    <property type="project" value="UniProtKB-KW"/>
</dbReference>
<dbReference type="InterPro" id="IPR027791">
    <property type="entry name" value="Galactosyl_T_C"/>
</dbReference>
<evidence type="ECO:0000256" key="3">
    <source>
        <dbReference type="ARBA" id="ARBA00022679"/>
    </source>
</evidence>
<dbReference type="PANTHER" id="PTHR43179">
    <property type="entry name" value="RHAMNOSYLTRANSFERASE WBBL"/>
    <property type="match status" value="1"/>
</dbReference>
<sequence length="298" mass="31319">MTEPGVAVLTLVKGRDAHLRRVMAALERGTRRPDRLVVVDMGESPAAIGPTTLPLTLHRLPAAGLPLAAARNAAARLAGMGPGTETGAETGAGAATLIFLDVDCIPAANLVAALAADVAAADALVCPEILYLPAGAADAPEARLRALGRRHHVRPFPAAGMRAEPNAGLFWSLAFAVRHATFGRIGGFDAGYTGYGAEDTDFAFRARAAGVPLLFTASTVAFHQHHGVYDPPLQHFADIVANASRFRERHGFWPMDGWLDAFARLGLIDPPGDGPLRVLRPPTAAEVAAARQGPERVY</sequence>
<gene>
    <name evidence="5" type="ORF">M0638_10335</name>
</gene>
<feature type="domain" description="Galactosyltransferase C-terminal" evidence="4">
    <location>
        <begin position="172"/>
        <end position="212"/>
    </location>
</feature>
<dbReference type="Pfam" id="PF02709">
    <property type="entry name" value="Glyco_transf_7C"/>
    <property type="match status" value="1"/>
</dbReference>
<evidence type="ECO:0000256" key="2">
    <source>
        <dbReference type="ARBA" id="ARBA00022676"/>
    </source>
</evidence>
<name>A0A9X1Y7Z0_9PROT</name>
<comment type="caution">
    <text evidence="5">The sequence shown here is derived from an EMBL/GenBank/DDBJ whole genome shotgun (WGS) entry which is preliminary data.</text>
</comment>
<protein>
    <submittedName>
        <fullName evidence="5">Galactosyltransferase-related protein</fullName>
    </submittedName>
</protein>
<keyword evidence="2 5" id="KW-0328">Glycosyltransferase</keyword>
<evidence type="ECO:0000259" key="4">
    <source>
        <dbReference type="Pfam" id="PF02709"/>
    </source>
</evidence>
<dbReference type="AlphaFoldDB" id="A0A9X1Y7Z0"/>
<evidence type="ECO:0000256" key="1">
    <source>
        <dbReference type="ARBA" id="ARBA00006739"/>
    </source>
</evidence>
<keyword evidence="6" id="KW-1185">Reference proteome</keyword>
<dbReference type="Proteomes" id="UP001139516">
    <property type="component" value="Unassembled WGS sequence"/>
</dbReference>
<accession>A0A9X1Y7Z0</accession>
<evidence type="ECO:0000313" key="6">
    <source>
        <dbReference type="Proteomes" id="UP001139516"/>
    </source>
</evidence>
<dbReference type="SUPFAM" id="SSF53448">
    <property type="entry name" value="Nucleotide-diphospho-sugar transferases"/>
    <property type="match status" value="1"/>
</dbReference>
<dbReference type="Gene3D" id="3.90.550.10">
    <property type="entry name" value="Spore Coat Polysaccharide Biosynthesis Protein SpsA, Chain A"/>
    <property type="match status" value="1"/>
</dbReference>
<evidence type="ECO:0000313" key="5">
    <source>
        <dbReference type="EMBL" id="MCK8784780.1"/>
    </source>
</evidence>
<dbReference type="EMBL" id="JALPRX010000038">
    <property type="protein sequence ID" value="MCK8784780.1"/>
    <property type="molecule type" value="Genomic_DNA"/>
</dbReference>
<dbReference type="PANTHER" id="PTHR43179:SF12">
    <property type="entry name" value="GALACTOFURANOSYLTRANSFERASE GLFT2"/>
    <property type="match status" value="1"/>
</dbReference>
<dbReference type="RefSeq" id="WP_248666901.1">
    <property type="nucleotide sequence ID" value="NZ_JALPRX010000038.1"/>
</dbReference>